<dbReference type="InterPro" id="IPR027417">
    <property type="entry name" value="P-loop_NTPase"/>
</dbReference>
<dbReference type="EMBL" id="JAJVCN010000001">
    <property type="protein sequence ID" value="MCE7001254.1"/>
    <property type="molecule type" value="Genomic_DNA"/>
</dbReference>
<name>A0ABS8Z2W9_9PSEU</name>
<evidence type="ECO:0008006" key="3">
    <source>
        <dbReference type="Google" id="ProtNLM"/>
    </source>
</evidence>
<organism evidence="1 2">
    <name type="scientific">Kibdelosporangium philippinense</name>
    <dbReference type="NCBI Taxonomy" id="211113"/>
    <lineage>
        <taxon>Bacteria</taxon>
        <taxon>Bacillati</taxon>
        <taxon>Actinomycetota</taxon>
        <taxon>Actinomycetes</taxon>
        <taxon>Pseudonocardiales</taxon>
        <taxon>Pseudonocardiaceae</taxon>
        <taxon>Kibdelosporangium</taxon>
    </lineage>
</organism>
<keyword evidence="2" id="KW-1185">Reference proteome</keyword>
<protein>
    <recommendedName>
        <fullName evidence="3">Iron complex transport system ATP-binding protein</fullName>
    </recommendedName>
</protein>
<evidence type="ECO:0000313" key="1">
    <source>
        <dbReference type="EMBL" id="MCE7001254.1"/>
    </source>
</evidence>
<dbReference type="RefSeq" id="WP_233722338.1">
    <property type="nucleotide sequence ID" value="NZ_JAJVCN010000001.1"/>
</dbReference>
<evidence type="ECO:0000313" key="2">
    <source>
        <dbReference type="Proteomes" id="UP001521150"/>
    </source>
</evidence>
<dbReference type="Gene3D" id="3.40.50.300">
    <property type="entry name" value="P-loop containing nucleotide triphosphate hydrolases"/>
    <property type="match status" value="1"/>
</dbReference>
<reference evidence="1 2" key="1">
    <citation type="submission" date="2021-12" db="EMBL/GenBank/DDBJ databases">
        <title>Genome sequence of Kibdelosporangium philippinense ATCC 49844.</title>
        <authorList>
            <person name="Fedorov E.A."/>
            <person name="Omeragic M."/>
            <person name="Shalygina K.F."/>
            <person name="Maclea K.S."/>
        </authorList>
    </citation>
    <scope>NUCLEOTIDE SEQUENCE [LARGE SCALE GENOMIC DNA]</scope>
    <source>
        <strain evidence="1 2">ATCC 49844</strain>
    </source>
</reference>
<accession>A0ABS8Z2W9</accession>
<comment type="caution">
    <text evidence="1">The sequence shown here is derived from an EMBL/GenBank/DDBJ whole genome shotgun (WGS) entry which is preliminary data.</text>
</comment>
<gene>
    <name evidence="1" type="ORF">LWC34_00125</name>
</gene>
<sequence length="77" mass="8759">MLDPLRRLAKGRTTIMITHDLRLAAHADRVLTLTDGWLIGHDEPTLRIARLPPVAFRVLDGPRRTTTPRGYWPYSAT</sequence>
<dbReference type="Proteomes" id="UP001521150">
    <property type="component" value="Unassembled WGS sequence"/>
</dbReference>
<proteinExistence type="predicted"/>
<dbReference type="SUPFAM" id="SSF52540">
    <property type="entry name" value="P-loop containing nucleoside triphosphate hydrolases"/>
    <property type="match status" value="1"/>
</dbReference>